<sequence>MINTLAQHRLLLLFHFPVLNTVYCSSSISPCSTPCIAPLPFPRAQHRVLLLFHFPVLNTVYCSSSISPCSTPFIAPLPFPRAPHEYRIRPNHVQTSTLTGTCSAV</sequence>
<keyword evidence="3" id="KW-1185">Reference proteome</keyword>
<dbReference type="EMBL" id="JAWDGP010005175">
    <property type="protein sequence ID" value="KAK3759024.1"/>
    <property type="molecule type" value="Genomic_DNA"/>
</dbReference>
<evidence type="ECO:0008006" key="4">
    <source>
        <dbReference type="Google" id="ProtNLM"/>
    </source>
</evidence>
<organism evidence="2 3">
    <name type="scientific">Elysia crispata</name>
    <name type="common">lettuce slug</name>
    <dbReference type="NCBI Taxonomy" id="231223"/>
    <lineage>
        <taxon>Eukaryota</taxon>
        <taxon>Metazoa</taxon>
        <taxon>Spiralia</taxon>
        <taxon>Lophotrochozoa</taxon>
        <taxon>Mollusca</taxon>
        <taxon>Gastropoda</taxon>
        <taxon>Heterobranchia</taxon>
        <taxon>Euthyneura</taxon>
        <taxon>Panpulmonata</taxon>
        <taxon>Sacoglossa</taxon>
        <taxon>Placobranchoidea</taxon>
        <taxon>Plakobranchidae</taxon>
        <taxon>Elysia</taxon>
    </lineage>
</organism>
<evidence type="ECO:0000313" key="3">
    <source>
        <dbReference type="Proteomes" id="UP001283361"/>
    </source>
</evidence>
<dbReference type="AlphaFoldDB" id="A0AAE0YXK1"/>
<feature type="chain" id="PRO_5042131622" description="Secreted protein" evidence="1">
    <location>
        <begin position="22"/>
        <end position="105"/>
    </location>
</feature>
<gene>
    <name evidence="2" type="ORF">RRG08_016529</name>
</gene>
<comment type="caution">
    <text evidence="2">The sequence shown here is derived from an EMBL/GenBank/DDBJ whole genome shotgun (WGS) entry which is preliminary data.</text>
</comment>
<accession>A0AAE0YXK1</accession>
<reference evidence="2" key="1">
    <citation type="journal article" date="2023" name="G3 (Bethesda)">
        <title>A reference genome for the long-term kleptoplast-retaining sea slug Elysia crispata morphotype clarki.</title>
        <authorList>
            <person name="Eastman K.E."/>
            <person name="Pendleton A.L."/>
            <person name="Shaikh M.A."/>
            <person name="Suttiyut T."/>
            <person name="Ogas R."/>
            <person name="Tomko P."/>
            <person name="Gavelis G."/>
            <person name="Widhalm J.R."/>
            <person name="Wisecaver J.H."/>
        </authorList>
    </citation>
    <scope>NUCLEOTIDE SEQUENCE</scope>
    <source>
        <strain evidence="2">ECLA1</strain>
    </source>
</reference>
<protein>
    <recommendedName>
        <fullName evidence="4">Secreted protein</fullName>
    </recommendedName>
</protein>
<evidence type="ECO:0000313" key="2">
    <source>
        <dbReference type="EMBL" id="KAK3759024.1"/>
    </source>
</evidence>
<name>A0AAE0YXK1_9GAST</name>
<evidence type="ECO:0000256" key="1">
    <source>
        <dbReference type="SAM" id="SignalP"/>
    </source>
</evidence>
<dbReference type="Proteomes" id="UP001283361">
    <property type="component" value="Unassembled WGS sequence"/>
</dbReference>
<keyword evidence="1" id="KW-0732">Signal</keyword>
<proteinExistence type="predicted"/>
<feature type="signal peptide" evidence="1">
    <location>
        <begin position="1"/>
        <end position="21"/>
    </location>
</feature>